<dbReference type="Pfam" id="PF08584">
    <property type="entry name" value="Ribonuc_P_40"/>
    <property type="match status" value="1"/>
</dbReference>
<keyword evidence="3" id="KW-1185">Reference proteome</keyword>
<evidence type="ECO:0000256" key="1">
    <source>
        <dbReference type="SAM" id="MobiDB-lite"/>
    </source>
</evidence>
<dbReference type="GO" id="GO:0000447">
    <property type="term" value="P:endonucleolytic cleavage in ITS1 to separate SSU-rRNA from 5.8S rRNA and LSU-rRNA from tricistronic rRNA transcript (SSU-rRNA, 5.8S rRNA, LSU-rRNA)"/>
    <property type="evidence" value="ECO:0007669"/>
    <property type="project" value="TreeGrafter"/>
</dbReference>
<dbReference type="InterPro" id="IPR013893">
    <property type="entry name" value="RNase_P_Rpp40"/>
</dbReference>
<comment type="caution">
    <text evidence="2">The sequence shown here is derived from an EMBL/GenBank/DDBJ whole genome shotgun (WGS) entry which is preliminary data.</text>
</comment>
<organism evidence="2 3">
    <name type="scientific">Geotrichum candidum</name>
    <name type="common">Oospora lactis</name>
    <name type="synonym">Dipodascus geotrichum</name>
    <dbReference type="NCBI Taxonomy" id="1173061"/>
    <lineage>
        <taxon>Eukaryota</taxon>
        <taxon>Fungi</taxon>
        <taxon>Dikarya</taxon>
        <taxon>Ascomycota</taxon>
        <taxon>Saccharomycotina</taxon>
        <taxon>Dipodascomycetes</taxon>
        <taxon>Dipodascales</taxon>
        <taxon>Dipodascaceae</taxon>
        <taxon>Geotrichum</taxon>
    </lineage>
</organism>
<protein>
    <submittedName>
        <fullName evidence="2">Uncharacterized protein</fullName>
    </submittedName>
</protein>
<dbReference type="STRING" id="1173061.A0A0J9XJD2"/>
<reference evidence="2" key="1">
    <citation type="submission" date="2014-03" db="EMBL/GenBank/DDBJ databases">
        <authorList>
            <person name="Casaregola S."/>
        </authorList>
    </citation>
    <scope>NUCLEOTIDE SEQUENCE [LARGE SCALE GENOMIC DNA]</scope>
    <source>
        <strain evidence="2">CLIB 918</strain>
    </source>
</reference>
<dbReference type="AlphaFoldDB" id="A0A0J9XJD2"/>
<feature type="region of interest" description="Disordered" evidence="1">
    <location>
        <begin position="18"/>
        <end position="41"/>
    </location>
</feature>
<evidence type="ECO:0000313" key="2">
    <source>
        <dbReference type="EMBL" id="CDO57736.1"/>
    </source>
</evidence>
<dbReference type="OrthoDB" id="63112at2759"/>
<dbReference type="GO" id="GO:0000171">
    <property type="term" value="F:ribonuclease MRP activity"/>
    <property type="evidence" value="ECO:0007669"/>
    <property type="project" value="TreeGrafter"/>
</dbReference>
<accession>A0A0J9XJD2</accession>
<feature type="compositionally biased region" description="Basic and acidic residues" evidence="1">
    <location>
        <begin position="22"/>
        <end position="41"/>
    </location>
</feature>
<dbReference type="GO" id="GO:0004526">
    <property type="term" value="F:ribonuclease P activity"/>
    <property type="evidence" value="ECO:0007669"/>
    <property type="project" value="TreeGrafter"/>
</dbReference>
<gene>
    <name evidence="2" type="ORF">BN980_GECA24s01264g</name>
</gene>
<evidence type="ECO:0000313" key="3">
    <source>
        <dbReference type="Proteomes" id="UP000242525"/>
    </source>
</evidence>
<dbReference type="GO" id="GO:0030681">
    <property type="term" value="C:multimeric ribonuclease P complex"/>
    <property type="evidence" value="ECO:0007669"/>
    <property type="project" value="TreeGrafter"/>
</dbReference>
<dbReference type="PANTHER" id="PTHR15396">
    <property type="entry name" value="RIBONUCLEASE P PROTEIN SUBUNIT P40"/>
    <property type="match status" value="1"/>
</dbReference>
<dbReference type="Proteomes" id="UP000242525">
    <property type="component" value="Unassembled WGS sequence"/>
</dbReference>
<dbReference type="GO" id="GO:0000172">
    <property type="term" value="C:ribonuclease MRP complex"/>
    <property type="evidence" value="ECO:0007669"/>
    <property type="project" value="TreeGrafter"/>
</dbReference>
<dbReference type="PANTHER" id="PTHR15396:SF1">
    <property type="entry name" value="RIBONUCLEASE P PROTEIN SUBUNIT P40"/>
    <property type="match status" value="1"/>
</dbReference>
<name>A0A0J9XJD2_GEOCN</name>
<proteinExistence type="predicted"/>
<dbReference type="GO" id="GO:0001682">
    <property type="term" value="P:tRNA 5'-leader removal"/>
    <property type="evidence" value="ECO:0007669"/>
    <property type="project" value="InterPro"/>
</dbReference>
<dbReference type="EMBL" id="CCBN010000024">
    <property type="protein sequence ID" value="CDO57736.1"/>
    <property type="molecule type" value="Genomic_DNA"/>
</dbReference>
<sequence length="408" mass="46079">MVGIIPNTKPATQCTITVGPLHDNKRTSQDKESVTKKAKVEERQTRVDQSIKTHNFAKQVEIILPSSSYNKDLERLLVGPEPIPFFRVRCPLKLFLQGDFMDLFIKKNSCLVISETKIDHEDTFAISNGTLHISLTKESFERAGLTSNFKKPKSRDINTKYRTSFDLRSPKSIKGQSNLFDRLLWAADNTLNKDVDFAFTLTDSTGNPIGSASKDMDKVLEGFKEFNLHKSYVNCTTTVYEDITAAIPRFALPKDYQPETPIADKSLFDPHKFDLEVLQEWGSNLHEWLGLVSLGSDRLQVGDSVDKYISSYEPGFANNDKKNEAKSITIVKWRGGLIPAHFIWNLWKLVEATSSWVSLNVYGVEDSPVSWGNREHTVTVNGENNYQAVKLAEDDHYLLLEILDGGDP</sequence>